<proteinExistence type="predicted"/>
<organism evidence="1 2">
    <name type="scientific">Paramecium tetraurelia</name>
    <dbReference type="NCBI Taxonomy" id="5888"/>
    <lineage>
        <taxon>Eukaryota</taxon>
        <taxon>Sar</taxon>
        <taxon>Alveolata</taxon>
        <taxon>Ciliophora</taxon>
        <taxon>Intramacronucleata</taxon>
        <taxon>Oligohymenophorea</taxon>
        <taxon>Peniculida</taxon>
        <taxon>Parameciidae</taxon>
        <taxon>Paramecium</taxon>
    </lineage>
</organism>
<dbReference type="HOGENOM" id="CLU_1921153_0_0_1"/>
<evidence type="ECO:0000313" key="1">
    <source>
        <dbReference type="EMBL" id="CAK59457.1"/>
    </source>
</evidence>
<protein>
    <submittedName>
        <fullName evidence="1">Uncharacterized protein</fullName>
    </submittedName>
</protein>
<dbReference type="EMBL" id="CT868002">
    <property type="protein sequence ID" value="CAK59457.1"/>
    <property type="molecule type" value="Genomic_DNA"/>
</dbReference>
<dbReference type="Proteomes" id="UP000000600">
    <property type="component" value="Unassembled WGS sequence"/>
</dbReference>
<name>A0BLP0_PARTE</name>
<dbReference type="KEGG" id="ptm:GSPATT00030090001"/>
<accession>A0BLP0</accession>
<dbReference type="RefSeq" id="XP_001426855.1">
    <property type="nucleotide sequence ID" value="XM_001426818.1"/>
</dbReference>
<gene>
    <name evidence="1" type="ORF">GSPATT00030090001</name>
</gene>
<sequence>MVNLFYYSYLGFTITILENIKNLKQELFILQAIRTKSISNLFSLLFQQGVNLKQFGAFTIEVISDYVKPLQHSCFKIIEDLEIQRVDRKHVHSIRRCFIPDNQFKYFLQRYPERKRYLNFRVDIQFIKKDLE</sequence>
<keyword evidence="2" id="KW-1185">Reference proteome</keyword>
<evidence type="ECO:0000313" key="2">
    <source>
        <dbReference type="Proteomes" id="UP000000600"/>
    </source>
</evidence>
<dbReference type="OrthoDB" id="10535903at2759"/>
<dbReference type="GeneID" id="5012639"/>
<dbReference type="AlphaFoldDB" id="A0BLP0"/>
<reference evidence="1 2" key="1">
    <citation type="journal article" date="2006" name="Nature">
        <title>Global trends of whole-genome duplications revealed by the ciliate Paramecium tetraurelia.</title>
        <authorList>
            <consortium name="Genoscope"/>
            <person name="Aury J.-M."/>
            <person name="Jaillon O."/>
            <person name="Duret L."/>
            <person name="Noel B."/>
            <person name="Jubin C."/>
            <person name="Porcel B.M."/>
            <person name="Segurens B."/>
            <person name="Daubin V."/>
            <person name="Anthouard V."/>
            <person name="Aiach N."/>
            <person name="Arnaiz O."/>
            <person name="Billaut A."/>
            <person name="Beisson J."/>
            <person name="Blanc I."/>
            <person name="Bouhouche K."/>
            <person name="Camara F."/>
            <person name="Duharcourt S."/>
            <person name="Guigo R."/>
            <person name="Gogendeau D."/>
            <person name="Katinka M."/>
            <person name="Keller A.-M."/>
            <person name="Kissmehl R."/>
            <person name="Klotz C."/>
            <person name="Koll F."/>
            <person name="Le Moue A."/>
            <person name="Lepere C."/>
            <person name="Malinsky S."/>
            <person name="Nowacki M."/>
            <person name="Nowak J.K."/>
            <person name="Plattner H."/>
            <person name="Poulain J."/>
            <person name="Ruiz F."/>
            <person name="Serrano V."/>
            <person name="Zagulski M."/>
            <person name="Dessen P."/>
            <person name="Betermier M."/>
            <person name="Weissenbach J."/>
            <person name="Scarpelli C."/>
            <person name="Schachter V."/>
            <person name="Sperling L."/>
            <person name="Meyer E."/>
            <person name="Cohen J."/>
            <person name="Wincker P."/>
        </authorList>
    </citation>
    <scope>NUCLEOTIDE SEQUENCE [LARGE SCALE GENOMIC DNA]</scope>
    <source>
        <strain evidence="1 2">Stock d4-2</strain>
    </source>
</reference>
<dbReference type="InParanoid" id="A0BLP0"/>